<dbReference type="EMBL" id="JBHUMR010000014">
    <property type="protein sequence ID" value="MFD2617957.1"/>
    <property type="molecule type" value="Genomic_DNA"/>
</dbReference>
<evidence type="ECO:0000313" key="2">
    <source>
        <dbReference type="Proteomes" id="UP001597458"/>
    </source>
</evidence>
<gene>
    <name evidence="1" type="ORF">ACFSTF_11630</name>
</gene>
<organism evidence="1 2">
    <name type="scientific">Terrilactibacillus laevilacticus</name>
    <dbReference type="NCBI Taxonomy" id="1380157"/>
    <lineage>
        <taxon>Bacteria</taxon>
        <taxon>Bacillati</taxon>
        <taxon>Bacillota</taxon>
        <taxon>Bacilli</taxon>
        <taxon>Bacillales</taxon>
        <taxon>Bacillaceae</taxon>
        <taxon>Terrilactibacillus</taxon>
    </lineage>
</organism>
<accession>A0ABW5PT52</accession>
<keyword evidence="2" id="KW-1185">Reference proteome</keyword>
<name>A0ABW5PT52_9BACI</name>
<evidence type="ECO:0000313" key="1">
    <source>
        <dbReference type="EMBL" id="MFD2617957.1"/>
    </source>
</evidence>
<dbReference type="RefSeq" id="WP_181406421.1">
    <property type="nucleotide sequence ID" value="NZ_JBHUMR010000014.1"/>
</dbReference>
<reference evidence="2" key="1">
    <citation type="journal article" date="2019" name="Int. J. Syst. Evol. Microbiol.">
        <title>The Global Catalogue of Microorganisms (GCM) 10K type strain sequencing project: providing services to taxonomists for standard genome sequencing and annotation.</title>
        <authorList>
            <consortium name="The Broad Institute Genomics Platform"/>
            <consortium name="The Broad Institute Genome Sequencing Center for Infectious Disease"/>
            <person name="Wu L."/>
            <person name="Ma J."/>
        </authorList>
    </citation>
    <scope>NUCLEOTIDE SEQUENCE [LARGE SCALE GENOMIC DNA]</scope>
    <source>
        <strain evidence="2">TISTR 2241</strain>
    </source>
</reference>
<protein>
    <submittedName>
        <fullName evidence="1">Uncharacterized protein</fullName>
    </submittedName>
</protein>
<comment type="caution">
    <text evidence="1">The sequence shown here is derived from an EMBL/GenBank/DDBJ whole genome shotgun (WGS) entry which is preliminary data.</text>
</comment>
<proteinExistence type="predicted"/>
<dbReference type="Proteomes" id="UP001597458">
    <property type="component" value="Unassembled WGS sequence"/>
</dbReference>
<sequence>MGLIKKLFARNEHQSCCDVKIVEVKDDQSTACCKDKEVKGEVHSCCSK</sequence>